<evidence type="ECO:0000313" key="1">
    <source>
        <dbReference type="EMBL" id="NLJ23597.1"/>
    </source>
</evidence>
<dbReference type="Gene3D" id="3.30.160.250">
    <property type="match status" value="1"/>
</dbReference>
<dbReference type="Pfam" id="PF21748">
    <property type="entry name" value="UPF0150"/>
    <property type="match status" value="1"/>
</dbReference>
<dbReference type="Proteomes" id="UP000544742">
    <property type="component" value="Unassembled WGS sequence"/>
</dbReference>
<accession>A0A7K4AKT6</accession>
<dbReference type="InterPro" id="IPR035069">
    <property type="entry name" value="TTHA1013/TTHA0281-like"/>
</dbReference>
<protein>
    <submittedName>
        <fullName evidence="1">Type II toxin-antitoxin system HicB family antitoxin</fullName>
    </submittedName>
</protein>
<dbReference type="RefSeq" id="WP_048132303.1">
    <property type="nucleotide sequence ID" value="NZ_CAJYDL010000001.1"/>
</dbReference>
<dbReference type="InterPro" id="IPR049389">
    <property type="entry name" value="TTHA0281-like"/>
</dbReference>
<dbReference type="GeneID" id="10461718"/>
<dbReference type="AlphaFoldDB" id="A0A7K4AKT6"/>
<organism evidence="1 2">
    <name type="scientific">Methanothrix soehngenii</name>
    <name type="common">Methanosaeta concilii</name>
    <dbReference type="NCBI Taxonomy" id="2223"/>
    <lineage>
        <taxon>Archaea</taxon>
        <taxon>Methanobacteriati</taxon>
        <taxon>Methanobacteriota</taxon>
        <taxon>Stenosarchaea group</taxon>
        <taxon>Methanomicrobia</taxon>
        <taxon>Methanotrichales</taxon>
        <taxon>Methanotrichaceae</taxon>
        <taxon>Methanothrix</taxon>
    </lineage>
</organism>
<dbReference type="SUPFAM" id="SSF143100">
    <property type="entry name" value="TTHA1013/TTHA0281-like"/>
    <property type="match status" value="1"/>
</dbReference>
<evidence type="ECO:0000313" key="2">
    <source>
        <dbReference type="Proteomes" id="UP000544742"/>
    </source>
</evidence>
<proteinExistence type="predicted"/>
<dbReference type="EMBL" id="JAAYUN010000204">
    <property type="protein sequence ID" value="NLJ23597.1"/>
    <property type="molecule type" value="Genomic_DNA"/>
</dbReference>
<gene>
    <name evidence="1" type="ORF">GX426_10900</name>
</gene>
<sequence length="86" mass="9426">MFAEYIQASLERAVYKTLEGEDEPIFVSVPELPGAWATGKTVEEARKRLIGVIEEWILLGVRLGHPIPPIGGHTISTPQESVTVAE</sequence>
<reference evidence="1 2" key="1">
    <citation type="journal article" date="2020" name="Biotechnol. Biofuels">
        <title>New insights from the biogas microbiome by comprehensive genome-resolved metagenomics of nearly 1600 species originating from multiple anaerobic digesters.</title>
        <authorList>
            <person name="Campanaro S."/>
            <person name="Treu L."/>
            <person name="Rodriguez-R L.M."/>
            <person name="Kovalovszki A."/>
            <person name="Ziels R.M."/>
            <person name="Maus I."/>
            <person name="Zhu X."/>
            <person name="Kougias P.G."/>
            <person name="Basile A."/>
            <person name="Luo G."/>
            <person name="Schluter A."/>
            <person name="Konstantinidis K.T."/>
            <person name="Angelidaki I."/>
        </authorList>
    </citation>
    <scope>NUCLEOTIDE SEQUENCE [LARGE SCALE GENOMIC DNA]</scope>
    <source>
        <strain evidence="1">AS27yjCOA_157</strain>
    </source>
</reference>
<comment type="caution">
    <text evidence="1">The sequence shown here is derived from an EMBL/GenBank/DDBJ whole genome shotgun (WGS) entry which is preliminary data.</text>
</comment>
<name>A0A7K4AKT6_METSH</name>